<keyword evidence="1" id="KW-0742">SOS response</keyword>
<dbReference type="PIRSF" id="PIRSF015034">
    <property type="entry name" value="YacH"/>
    <property type="match status" value="1"/>
</dbReference>
<accession>A0A7C3EF61</accession>
<dbReference type="InterPro" id="IPR001943">
    <property type="entry name" value="UVR_dom"/>
</dbReference>
<dbReference type="PROSITE" id="PS50151">
    <property type="entry name" value="UVR"/>
    <property type="match status" value="1"/>
</dbReference>
<dbReference type="GO" id="GO:1990169">
    <property type="term" value="P:stress response to copper ion"/>
    <property type="evidence" value="ECO:0007669"/>
    <property type="project" value="TreeGrafter"/>
</dbReference>
<proteinExistence type="predicted"/>
<name>A0A7C3EF61_9SPIR</name>
<protein>
    <recommendedName>
        <fullName evidence="2">UVR domain-containing protein</fullName>
    </recommendedName>
</protein>
<evidence type="ECO:0000313" key="3">
    <source>
        <dbReference type="EMBL" id="HFH30714.1"/>
    </source>
</evidence>
<dbReference type="InterPro" id="IPR025542">
    <property type="entry name" value="YacH"/>
</dbReference>
<dbReference type="GO" id="GO:1990170">
    <property type="term" value="P:stress response to cadmium ion"/>
    <property type="evidence" value="ECO:0007669"/>
    <property type="project" value="TreeGrafter"/>
</dbReference>
<dbReference type="GO" id="GO:0008270">
    <property type="term" value="F:zinc ion binding"/>
    <property type="evidence" value="ECO:0007669"/>
    <property type="project" value="TreeGrafter"/>
</dbReference>
<dbReference type="Pfam" id="PF02151">
    <property type="entry name" value="UVR"/>
    <property type="match status" value="1"/>
</dbReference>
<dbReference type="InterPro" id="IPR036876">
    <property type="entry name" value="UVR_dom_sf"/>
</dbReference>
<dbReference type="GO" id="GO:0005507">
    <property type="term" value="F:copper ion binding"/>
    <property type="evidence" value="ECO:0007669"/>
    <property type="project" value="TreeGrafter"/>
</dbReference>
<keyword evidence="1" id="KW-0227">DNA damage</keyword>
<dbReference type="GO" id="GO:0046870">
    <property type="term" value="F:cadmium ion binding"/>
    <property type="evidence" value="ECO:0007669"/>
    <property type="project" value="TreeGrafter"/>
</dbReference>
<gene>
    <name evidence="3" type="ORF">ENS59_14595</name>
</gene>
<reference evidence="3" key="1">
    <citation type="journal article" date="2020" name="mSystems">
        <title>Genome- and Community-Level Interaction Insights into Carbon Utilization and Element Cycling Functions of Hydrothermarchaeota in Hydrothermal Sediment.</title>
        <authorList>
            <person name="Zhou Z."/>
            <person name="Liu Y."/>
            <person name="Xu W."/>
            <person name="Pan J."/>
            <person name="Luo Z.H."/>
            <person name="Li M."/>
        </authorList>
    </citation>
    <scope>NUCLEOTIDE SEQUENCE [LARGE SCALE GENOMIC DNA]</scope>
    <source>
        <strain evidence="3">SpSt-503</strain>
    </source>
</reference>
<dbReference type="PANTHER" id="PTHR38430">
    <property type="entry name" value="PROTEIN-ARGININE KINASE ACTIVATOR PROTEIN"/>
    <property type="match status" value="1"/>
</dbReference>
<dbReference type="AlphaFoldDB" id="A0A7C3EF61"/>
<evidence type="ECO:0000256" key="1">
    <source>
        <dbReference type="ARBA" id="ARBA00023236"/>
    </source>
</evidence>
<dbReference type="PANTHER" id="PTHR38430:SF1">
    <property type="entry name" value="PROTEIN-ARGININE KINASE ACTIVATOR PROTEIN"/>
    <property type="match status" value="1"/>
</dbReference>
<dbReference type="GO" id="GO:0050897">
    <property type="term" value="F:cobalt ion binding"/>
    <property type="evidence" value="ECO:0007669"/>
    <property type="project" value="TreeGrafter"/>
</dbReference>
<dbReference type="SUPFAM" id="SSF46600">
    <property type="entry name" value="C-terminal UvrC-binding domain of UvrB"/>
    <property type="match status" value="1"/>
</dbReference>
<feature type="domain" description="UVR" evidence="2">
    <location>
        <begin position="143"/>
        <end position="178"/>
    </location>
</feature>
<evidence type="ECO:0000259" key="2">
    <source>
        <dbReference type="PROSITE" id="PS50151"/>
    </source>
</evidence>
<organism evidence="3">
    <name type="scientific">Gracilinema caldarium</name>
    <dbReference type="NCBI Taxonomy" id="215591"/>
    <lineage>
        <taxon>Bacteria</taxon>
        <taxon>Pseudomonadati</taxon>
        <taxon>Spirochaetota</taxon>
        <taxon>Spirochaetia</taxon>
        <taxon>Spirochaetales</taxon>
        <taxon>Breznakiellaceae</taxon>
        <taxon>Gracilinema</taxon>
    </lineage>
</organism>
<dbReference type="EMBL" id="DSVL01000448">
    <property type="protein sequence ID" value="HFH30714.1"/>
    <property type="molecule type" value="Genomic_DNA"/>
</dbReference>
<comment type="caution">
    <text evidence="3">The sequence shown here is derived from an EMBL/GenBank/DDBJ whole genome shotgun (WGS) entry which is preliminary data.</text>
</comment>
<dbReference type="GO" id="GO:0009432">
    <property type="term" value="P:SOS response"/>
    <property type="evidence" value="ECO:0007669"/>
    <property type="project" value="UniProtKB-KW"/>
</dbReference>
<sequence length="183" mass="20496">MLCDMCGKREAIVFIHQVGAGEKRELHLCSQCAYEHGLQHLDGDVGKALAELLKNLPLDKIPSSGPTALPGQNQILKQKKKYPDQCPHCGLSLQDIKKTPLAGCEMCWNSYGELLTGSVVKQRPIRPYQGRFSVKLSKAIAKKQELERLHQLLQTAVAMEDYEQAATYRDQIRLLEQGEPGRE</sequence>